<reference evidence="2 3" key="1">
    <citation type="submission" date="2020-02" db="EMBL/GenBank/DDBJ databases">
        <title>Out from the shadows clarifying the taxonomy of the family Cryomorphaceae and related taxa by utilizing the GTDB taxonomic framework.</title>
        <authorList>
            <person name="Bowman J.P."/>
        </authorList>
    </citation>
    <scope>NUCLEOTIDE SEQUENCE [LARGE SCALE GENOMIC DNA]</scope>
    <source>
        <strain evidence="2 3">QSSC 1-22</strain>
    </source>
</reference>
<proteinExistence type="predicted"/>
<evidence type="ECO:0000313" key="2">
    <source>
        <dbReference type="EMBL" id="NEN22345.1"/>
    </source>
</evidence>
<dbReference type="AlphaFoldDB" id="A0A7K3WNR3"/>
<feature type="transmembrane region" description="Helical" evidence="1">
    <location>
        <begin position="76"/>
        <end position="99"/>
    </location>
</feature>
<feature type="transmembrane region" description="Helical" evidence="1">
    <location>
        <begin position="49"/>
        <end position="70"/>
    </location>
</feature>
<sequence>MPKVTLTGYNEILKIDMEIILKIIATPIVLLLASKFMSTINIRDKKAAIYTALSIMIMGFIIGWLITLIFNVLTLGLFWLIGLGIVTRTIAYAVVIEIVDKFRGDFETKGFGSSVILSIWLAVAWGIVEIIT</sequence>
<gene>
    <name evidence="2" type="ORF">G3O08_02365</name>
</gene>
<protein>
    <submittedName>
        <fullName evidence="2">Phage holin family protein</fullName>
    </submittedName>
</protein>
<dbReference type="InterPro" id="IPR007165">
    <property type="entry name" value="Phage_holin_4_2"/>
</dbReference>
<organism evidence="2 3">
    <name type="scientific">Cryomorpha ignava</name>
    <dbReference type="NCBI Taxonomy" id="101383"/>
    <lineage>
        <taxon>Bacteria</taxon>
        <taxon>Pseudomonadati</taxon>
        <taxon>Bacteroidota</taxon>
        <taxon>Flavobacteriia</taxon>
        <taxon>Flavobacteriales</taxon>
        <taxon>Cryomorphaceae</taxon>
        <taxon>Cryomorpha</taxon>
    </lineage>
</organism>
<feature type="transmembrane region" description="Helical" evidence="1">
    <location>
        <begin position="19"/>
        <end position="37"/>
    </location>
</feature>
<evidence type="ECO:0000256" key="1">
    <source>
        <dbReference type="SAM" id="Phobius"/>
    </source>
</evidence>
<keyword evidence="1" id="KW-1133">Transmembrane helix</keyword>
<accession>A0A7K3WNR3</accession>
<feature type="transmembrane region" description="Helical" evidence="1">
    <location>
        <begin position="111"/>
        <end position="131"/>
    </location>
</feature>
<name>A0A7K3WNR3_9FLAO</name>
<dbReference type="Pfam" id="PF04020">
    <property type="entry name" value="Phage_holin_4_2"/>
    <property type="match status" value="1"/>
</dbReference>
<keyword evidence="3" id="KW-1185">Reference proteome</keyword>
<keyword evidence="1" id="KW-0812">Transmembrane</keyword>
<keyword evidence="1" id="KW-0472">Membrane</keyword>
<evidence type="ECO:0000313" key="3">
    <source>
        <dbReference type="Proteomes" id="UP000486602"/>
    </source>
</evidence>
<comment type="caution">
    <text evidence="2">The sequence shown here is derived from an EMBL/GenBank/DDBJ whole genome shotgun (WGS) entry which is preliminary data.</text>
</comment>
<dbReference type="Proteomes" id="UP000486602">
    <property type="component" value="Unassembled WGS sequence"/>
</dbReference>
<dbReference type="EMBL" id="JAAGVY010000002">
    <property type="protein sequence ID" value="NEN22345.1"/>
    <property type="molecule type" value="Genomic_DNA"/>
</dbReference>